<dbReference type="GO" id="GO:0005634">
    <property type="term" value="C:nucleus"/>
    <property type="evidence" value="ECO:0007669"/>
    <property type="project" value="TreeGrafter"/>
</dbReference>
<keyword evidence="5" id="KW-1185">Reference proteome</keyword>
<accession>A0AAD6MXW9</accession>
<evidence type="ECO:0000313" key="5">
    <source>
        <dbReference type="Proteomes" id="UP001215712"/>
    </source>
</evidence>
<dbReference type="InterPro" id="IPR051164">
    <property type="entry name" value="NmrA-like_oxidored"/>
</dbReference>
<comment type="caution">
    <text evidence="4">The sequence shown here is derived from an EMBL/GenBank/DDBJ whole genome shotgun (WGS) entry which is preliminary data.</text>
</comment>
<evidence type="ECO:0000259" key="3">
    <source>
        <dbReference type="Pfam" id="PF05368"/>
    </source>
</evidence>
<dbReference type="Proteomes" id="UP001215712">
    <property type="component" value="Unassembled WGS sequence"/>
</dbReference>
<evidence type="ECO:0000313" key="4">
    <source>
        <dbReference type="EMBL" id="KAJ5732231.1"/>
    </source>
</evidence>
<dbReference type="InterPro" id="IPR008030">
    <property type="entry name" value="NmrA-like"/>
</dbReference>
<dbReference type="SUPFAM" id="SSF51735">
    <property type="entry name" value="NAD(P)-binding Rossmann-fold domains"/>
    <property type="match status" value="1"/>
</dbReference>
<gene>
    <name evidence="4" type="ORF">N7493_003712</name>
</gene>
<name>A0AAD6MXW9_9EURO</name>
<feature type="domain" description="NmrA-like" evidence="3">
    <location>
        <begin position="1"/>
        <end position="148"/>
    </location>
</feature>
<protein>
    <recommendedName>
        <fullName evidence="3">NmrA-like domain-containing protein</fullName>
    </recommendedName>
</protein>
<sequence length="291" mass="32593">MSKLLVVFGATGQQGGSVIDYVLNDPDLSKKYALRGITRSASSETTKDLQKRGIEIVEADASDAKSIPAAVAGAHTVFIVTISIYDENLKTRELERIKQIADAAVATGAKFLIYSTCVAAERLHGFSVPAFDSKADCEQYIRTLPIKIPDRDTFAIYNFISPDAPLPLIDTLHDTGKYLGPMLVDPDRYAGRIFCYATAQWSYKQVAEIITRVTGKKTIYMQIPYEQWLSFLPPGYKDSISAMMQFIEKPGYFGPDTKEEVEWTVQQVREKLTTFEEFVEKHSEILFAQSE</sequence>
<dbReference type="Gene3D" id="3.40.50.720">
    <property type="entry name" value="NAD(P)-binding Rossmann-like Domain"/>
    <property type="match status" value="1"/>
</dbReference>
<dbReference type="Pfam" id="PF05368">
    <property type="entry name" value="NmrA"/>
    <property type="match status" value="2"/>
</dbReference>
<organism evidence="4 5">
    <name type="scientific">Penicillium malachiteum</name>
    <dbReference type="NCBI Taxonomy" id="1324776"/>
    <lineage>
        <taxon>Eukaryota</taxon>
        <taxon>Fungi</taxon>
        <taxon>Dikarya</taxon>
        <taxon>Ascomycota</taxon>
        <taxon>Pezizomycotina</taxon>
        <taxon>Eurotiomycetes</taxon>
        <taxon>Eurotiomycetidae</taxon>
        <taxon>Eurotiales</taxon>
        <taxon>Aspergillaceae</taxon>
        <taxon>Penicillium</taxon>
    </lineage>
</organism>
<comment type="similarity">
    <text evidence="1">Belongs to the NmrA-type oxidoreductase family.</text>
</comment>
<evidence type="ECO:0000256" key="2">
    <source>
        <dbReference type="ARBA" id="ARBA00022857"/>
    </source>
</evidence>
<dbReference type="InterPro" id="IPR036291">
    <property type="entry name" value="NAD(P)-bd_dom_sf"/>
</dbReference>
<dbReference type="EMBL" id="JAQJAN010000004">
    <property type="protein sequence ID" value="KAJ5732231.1"/>
    <property type="molecule type" value="Genomic_DNA"/>
</dbReference>
<reference evidence="4" key="1">
    <citation type="journal article" date="2023" name="IMA Fungus">
        <title>Comparative genomic study of the Penicillium genus elucidates a diverse pangenome and 15 lateral gene transfer events.</title>
        <authorList>
            <person name="Petersen C."/>
            <person name="Sorensen T."/>
            <person name="Nielsen M.R."/>
            <person name="Sondergaard T.E."/>
            <person name="Sorensen J.L."/>
            <person name="Fitzpatrick D.A."/>
            <person name="Frisvad J.C."/>
            <person name="Nielsen K.L."/>
        </authorList>
    </citation>
    <scope>NUCLEOTIDE SEQUENCE</scope>
    <source>
        <strain evidence="4">IBT 17514</strain>
    </source>
</reference>
<proteinExistence type="inferred from homology"/>
<dbReference type="AlphaFoldDB" id="A0AAD6MXW9"/>
<evidence type="ECO:0000256" key="1">
    <source>
        <dbReference type="ARBA" id="ARBA00006328"/>
    </source>
</evidence>
<reference evidence="4" key="2">
    <citation type="submission" date="2023-01" db="EMBL/GenBank/DDBJ databases">
        <authorList>
            <person name="Petersen C."/>
        </authorList>
    </citation>
    <scope>NUCLEOTIDE SEQUENCE</scope>
    <source>
        <strain evidence="4">IBT 17514</strain>
    </source>
</reference>
<dbReference type="PANTHER" id="PTHR42748">
    <property type="entry name" value="NITROGEN METABOLITE REPRESSION PROTEIN NMRA FAMILY MEMBER"/>
    <property type="match status" value="1"/>
</dbReference>
<feature type="domain" description="NmrA-like" evidence="3">
    <location>
        <begin position="154"/>
        <end position="279"/>
    </location>
</feature>
<keyword evidence="2" id="KW-0521">NADP</keyword>
<dbReference type="PANTHER" id="PTHR42748:SF11">
    <property type="entry name" value="NMRA-LIKE DOMAIN-CONTAINING PROTEIN"/>
    <property type="match status" value="1"/>
</dbReference>